<feature type="region of interest" description="Disordered" evidence="3">
    <location>
        <begin position="201"/>
        <end position="225"/>
    </location>
</feature>
<dbReference type="PANTHER" id="PTHR47606">
    <property type="entry name" value="KILLER CELL LECTIN-LIKE RECEPTOR SUBFAMILY G MEMBER 2"/>
    <property type="match status" value="1"/>
</dbReference>
<dbReference type="InterPro" id="IPR001304">
    <property type="entry name" value="C-type_lectin-like"/>
</dbReference>
<dbReference type="CDD" id="cd03593">
    <property type="entry name" value="CLECT_NK_receptors_like"/>
    <property type="match status" value="1"/>
</dbReference>
<keyword evidence="6" id="KW-1185">Reference proteome</keyword>
<evidence type="ECO:0000259" key="5">
    <source>
        <dbReference type="PROSITE" id="PS50041"/>
    </source>
</evidence>
<evidence type="ECO:0000313" key="7">
    <source>
        <dbReference type="RefSeq" id="XP_020853809.1"/>
    </source>
</evidence>
<keyword evidence="2" id="KW-0430">Lectin</keyword>
<organism evidence="6 7">
    <name type="scientific">Phascolarctos cinereus</name>
    <name type="common">Koala</name>
    <dbReference type="NCBI Taxonomy" id="38626"/>
    <lineage>
        <taxon>Eukaryota</taxon>
        <taxon>Metazoa</taxon>
        <taxon>Chordata</taxon>
        <taxon>Craniata</taxon>
        <taxon>Vertebrata</taxon>
        <taxon>Euteleostomi</taxon>
        <taxon>Mammalia</taxon>
        <taxon>Metatheria</taxon>
        <taxon>Diprotodontia</taxon>
        <taxon>Phascolarctidae</taxon>
        <taxon>Phascolarctos</taxon>
    </lineage>
</organism>
<keyword evidence="4" id="KW-0812">Transmembrane</keyword>
<keyword evidence="4" id="KW-0472">Membrane</keyword>
<dbReference type="FunCoup" id="A0A6P5LAN3">
    <property type="interactions" value="405"/>
</dbReference>
<dbReference type="SMART" id="SM00034">
    <property type="entry name" value="CLECT"/>
    <property type="match status" value="1"/>
</dbReference>
<proteinExistence type="predicted"/>
<dbReference type="GeneID" id="110216340"/>
<comment type="subcellular location">
    <subcellularLocation>
        <location evidence="1">Membrane</location>
        <topology evidence="1">Single-pass membrane protein</topology>
    </subcellularLocation>
</comment>
<dbReference type="InParanoid" id="A0A6P5LAN3"/>
<evidence type="ECO:0000256" key="3">
    <source>
        <dbReference type="SAM" id="MobiDB-lite"/>
    </source>
</evidence>
<feature type="transmembrane region" description="Helical" evidence="4">
    <location>
        <begin position="304"/>
        <end position="324"/>
    </location>
</feature>
<feature type="region of interest" description="Disordered" evidence="3">
    <location>
        <begin position="1"/>
        <end position="161"/>
    </location>
</feature>
<evidence type="ECO:0000256" key="1">
    <source>
        <dbReference type="ARBA" id="ARBA00004167"/>
    </source>
</evidence>
<dbReference type="InterPro" id="IPR043318">
    <property type="entry name" value="KLRG2"/>
</dbReference>
<dbReference type="AlphaFoldDB" id="A0A6P5LAN3"/>
<dbReference type="OMA" id="EEHCYYF"/>
<protein>
    <submittedName>
        <fullName evidence="7">Killer cell lectin-like receptor subfamily G member 2 isoform X1</fullName>
    </submittedName>
</protein>
<accession>A0A6P5LAN3</accession>
<dbReference type="Proteomes" id="UP000515140">
    <property type="component" value="Unplaced"/>
</dbReference>
<dbReference type="Gene3D" id="3.10.100.10">
    <property type="entry name" value="Mannose-Binding Protein A, subunit A"/>
    <property type="match status" value="1"/>
</dbReference>
<evidence type="ECO:0000256" key="4">
    <source>
        <dbReference type="SAM" id="Phobius"/>
    </source>
</evidence>
<dbReference type="GO" id="GO:0016020">
    <property type="term" value="C:membrane"/>
    <property type="evidence" value="ECO:0007669"/>
    <property type="project" value="UniProtKB-SubCell"/>
</dbReference>
<reference evidence="7" key="1">
    <citation type="submission" date="2025-08" db="UniProtKB">
        <authorList>
            <consortium name="RefSeq"/>
        </authorList>
    </citation>
    <scope>IDENTIFICATION</scope>
    <source>
        <tissue evidence="7">Spleen</tissue>
    </source>
</reference>
<dbReference type="GO" id="GO:0030246">
    <property type="term" value="F:carbohydrate binding"/>
    <property type="evidence" value="ECO:0007669"/>
    <property type="project" value="UniProtKB-KW"/>
</dbReference>
<dbReference type="CTD" id="346689"/>
<feature type="domain" description="C-type lectin" evidence="5">
    <location>
        <begin position="341"/>
        <end position="447"/>
    </location>
</feature>
<dbReference type="PANTHER" id="PTHR47606:SF1">
    <property type="entry name" value="KILLER CELL LECTIN-LIKE RECEPTOR SUBFAMILY G MEMBER 2"/>
    <property type="match status" value="1"/>
</dbReference>
<dbReference type="RefSeq" id="XP_020853809.1">
    <property type="nucleotide sequence ID" value="XM_020998150.1"/>
</dbReference>
<evidence type="ECO:0000256" key="2">
    <source>
        <dbReference type="ARBA" id="ARBA00022734"/>
    </source>
</evidence>
<evidence type="ECO:0000313" key="6">
    <source>
        <dbReference type="Proteomes" id="UP000515140"/>
    </source>
</evidence>
<sequence>MVRNQAALGEEMAGSQFPMEPIQNQAQEPEKLGSPEQQVAGEQQPPLEQPEPPEKPVGNPEGPKEQEASGSPARTRDPPGEKTVSLRPTFLRVPQPSLGYGSFRCRGSASSEQLQGRGDRERTLALVPVPSPAEAPSREGETSTPGAVREPGEAGSGAWAPVELQVDVRVKPVGTAVSGLTPSPVPTTRFFSVPVPDSPAFSRHSSFSRSGVPRTPSPGSTWGGSPHPFAGWADRYREQEGRASPGPMRSGESPSGLPRCRCRELGLEDKEWEKLLPGCGADGDKLHQAITRIGLPAYLRSLRWALAVLAVLLAVAVVTIVALASRVGAKCRPCPEGWVWSEEHCYYHSSEVQSWEDSKAFCSAHQASLPVLSHAQDFLSRYQIPRLYWVGLHRGPEGWHWINGAPLPPQLLPEEDEDSLQNRNCGGLEEGKLKALECASSRPWICVRGAK</sequence>
<dbReference type="InterPro" id="IPR033992">
    <property type="entry name" value="NKR-like_CTLD"/>
</dbReference>
<dbReference type="KEGG" id="pcw:110216340"/>
<dbReference type="Pfam" id="PF00059">
    <property type="entry name" value="Lectin_C"/>
    <property type="match status" value="1"/>
</dbReference>
<keyword evidence="4" id="KW-1133">Transmembrane helix</keyword>
<name>A0A6P5LAN3_PHACI</name>
<dbReference type="InterPro" id="IPR016186">
    <property type="entry name" value="C-type_lectin-like/link_sf"/>
</dbReference>
<gene>
    <name evidence="7" type="primary">KLRG2</name>
</gene>
<dbReference type="SUPFAM" id="SSF56436">
    <property type="entry name" value="C-type lectin-like"/>
    <property type="match status" value="1"/>
</dbReference>
<dbReference type="PROSITE" id="PS50041">
    <property type="entry name" value="C_TYPE_LECTIN_2"/>
    <property type="match status" value="1"/>
</dbReference>
<dbReference type="InterPro" id="IPR016187">
    <property type="entry name" value="CTDL_fold"/>
</dbReference>